<dbReference type="GO" id="GO:0003887">
    <property type="term" value="F:DNA-directed DNA polymerase activity"/>
    <property type="evidence" value="ECO:0007669"/>
    <property type="project" value="UniProtKB-EC"/>
</dbReference>
<dbReference type="Gene3D" id="1.10.150.20">
    <property type="entry name" value="5' to 3' exonuclease, C-terminal subdomain"/>
    <property type="match status" value="1"/>
</dbReference>
<dbReference type="Gene3D" id="3.40.1170.60">
    <property type="match status" value="1"/>
</dbReference>
<feature type="binding site" evidence="7">
    <location>
        <position position="42"/>
    </location>
    <ligand>
        <name>Mg(2+)</name>
        <dbReference type="ChEBI" id="CHEBI:18420"/>
    </ligand>
</feature>
<keyword evidence="10" id="KW-1185">Reference proteome</keyword>
<evidence type="ECO:0000256" key="3">
    <source>
        <dbReference type="ARBA" id="ARBA00022457"/>
    </source>
</evidence>
<keyword evidence="7" id="KW-0238">DNA-binding</keyword>
<dbReference type="EC" id="2.7.7.7" evidence="7"/>
<keyword evidence="7" id="KW-0235">DNA replication</keyword>
<sequence>MKSVCRDCLWTGADKVARCQACGSRRVVAHDELGDLTIAHLDCDAFYASVEKRDRPELRDRPVIVGGGKRGVVSTACYVARLHGVGSAMPMFKALKACPDAVVIKPDFRKYVTESRRIFAAVERLTPLVQTLSLDEAWIDLTGTERLNGGSPAFQLIRLQKWIETEVGLTVSIGLAPNRFLAKVASEMDKPRGFSVIGAAEAKGLLAPRPVNILPGVGPVFGRTLRSDGFATVGDLAAADVKDLVRRYGETGLRLYDLSHARDARPVRPDHDRRGMSAETTFNDDLIMAEALEAELWPLCEKLASKARRDGVSSRVVVLKLRKTDFRIVTRRITLAEPVQTARALFAAGRDLLKPELGVPYRLIGVGLADVAEAGDAPAGLFDTAETRALKTETAIDALREKFGAAAVVAGRALKKPG</sequence>
<keyword evidence="7" id="KW-0963">Cytoplasm</keyword>
<keyword evidence="7" id="KW-0227">DNA damage</keyword>
<organism evidence="9 10">
    <name type="scientific">Brevundimonas faecalis</name>
    <dbReference type="NCBI Taxonomy" id="947378"/>
    <lineage>
        <taxon>Bacteria</taxon>
        <taxon>Pseudomonadati</taxon>
        <taxon>Pseudomonadota</taxon>
        <taxon>Alphaproteobacteria</taxon>
        <taxon>Caulobacterales</taxon>
        <taxon>Caulobacteraceae</taxon>
        <taxon>Brevundimonas</taxon>
    </lineage>
</organism>
<dbReference type="SUPFAM" id="SSF56672">
    <property type="entry name" value="DNA/RNA polymerases"/>
    <property type="match status" value="1"/>
</dbReference>
<keyword evidence="4 7" id="KW-0239">DNA-directed DNA polymerase</keyword>
<evidence type="ECO:0000256" key="4">
    <source>
        <dbReference type="ARBA" id="ARBA00022932"/>
    </source>
</evidence>
<feature type="active site" evidence="7">
    <location>
        <position position="136"/>
    </location>
</feature>
<keyword evidence="7 9" id="KW-0808">Transferase</keyword>
<evidence type="ECO:0000256" key="5">
    <source>
        <dbReference type="ARBA" id="ARBA00025589"/>
    </source>
</evidence>
<comment type="cofactor">
    <cofactor evidence="7">
        <name>Mg(2+)</name>
        <dbReference type="ChEBI" id="CHEBI:18420"/>
    </cofactor>
    <text evidence="7">Binds 2 magnesium ions per subunit.</text>
</comment>
<comment type="caution">
    <text evidence="9">The sequence shown here is derived from an EMBL/GenBank/DDBJ whole genome shotgun (WGS) entry which is preliminary data.</text>
</comment>
<feature type="site" description="Substrate discrimination" evidence="7">
    <location>
        <position position="47"/>
    </location>
</feature>
<dbReference type="InterPro" id="IPR001126">
    <property type="entry name" value="UmuC"/>
</dbReference>
<name>A0ABV2R987_9CAUL</name>
<reference evidence="9 10" key="1">
    <citation type="submission" date="2024-06" db="EMBL/GenBank/DDBJ databases">
        <title>Sorghum-associated microbial communities from plants grown in Nebraska, USA.</title>
        <authorList>
            <person name="Schachtman D."/>
        </authorList>
    </citation>
    <scope>NUCLEOTIDE SEQUENCE [LARGE SCALE GENOMIC DNA]</scope>
    <source>
        <strain evidence="9 10">2814</strain>
    </source>
</reference>
<dbReference type="InterPro" id="IPR050116">
    <property type="entry name" value="DNA_polymerase-Y"/>
</dbReference>
<dbReference type="NCBIfam" id="NF002677">
    <property type="entry name" value="PRK02406.1"/>
    <property type="match status" value="1"/>
</dbReference>
<dbReference type="InterPro" id="IPR017961">
    <property type="entry name" value="DNA_pol_Y-fam_little_finger"/>
</dbReference>
<dbReference type="SUPFAM" id="SSF100879">
    <property type="entry name" value="Lesion bypass DNA polymerase (Y-family), little finger domain"/>
    <property type="match status" value="1"/>
</dbReference>
<dbReference type="Gene3D" id="3.30.1490.100">
    <property type="entry name" value="DNA polymerase, Y-family, little finger domain"/>
    <property type="match status" value="1"/>
</dbReference>
<comment type="similarity">
    <text evidence="1 7">Belongs to the DNA polymerase type-Y family.</text>
</comment>
<keyword evidence="7" id="KW-0460">Magnesium</keyword>
<dbReference type="InterPro" id="IPR022880">
    <property type="entry name" value="DNApol_IV"/>
</dbReference>
<evidence type="ECO:0000256" key="2">
    <source>
        <dbReference type="ARBA" id="ARBA00011245"/>
    </source>
</evidence>
<dbReference type="InterPro" id="IPR043128">
    <property type="entry name" value="Rev_trsase/Diguanyl_cyclase"/>
</dbReference>
<evidence type="ECO:0000313" key="10">
    <source>
        <dbReference type="Proteomes" id="UP001549313"/>
    </source>
</evidence>
<dbReference type="InterPro" id="IPR043502">
    <property type="entry name" value="DNA/RNA_pol_sf"/>
</dbReference>
<feature type="binding site" evidence="7">
    <location>
        <position position="135"/>
    </location>
    <ligand>
        <name>Mg(2+)</name>
        <dbReference type="ChEBI" id="CHEBI:18420"/>
    </ligand>
</feature>
<dbReference type="PROSITE" id="PS50173">
    <property type="entry name" value="UMUC"/>
    <property type="match status" value="1"/>
</dbReference>
<dbReference type="HAMAP" id="MF_01113">
    <property type="entry name" value="DNApol_IV"/>
    <property type="match status" value="1"/>
</dbReference>
<dbReference type="RefSeq" id="WP_354088079.1">
    <property type="nucleotide sequence ID" value="NZ_JBEPTF010000001.1"/>
</dbReference>
<dbReference type="CDD" id="cd03586">
    <property type="entry name" value="PolY_Pol_IV_kappa"/>
    <property type="match status" value="1"/>
</dbReference>
<accession>A0ABV2R987</accession>
<comment type="subunit">
    <text evidence="2 7">Monomer.</text>
</comment>
<evidence type="ECO:0000256" key="1">
    <source>
        <dbReference type="ARBA" id="ARBA00010945"/>
    </source>
</evidence>
<evidence type="ECO:0000259" key="8">
    <source>
        <dbReference type="PROSITE" id="PS50173"/>
    </source>
</evidence>
<dbReference type="Gene3D" id="3.30.70.270">
    <property type="match status" value="1"/>
</dbReference>
<protein>
    <recommendedName>
        <fullName evidence="7">DNA polymerase IV</fullName>
        <shortName evidence="7">Pol IV</shortName>
        <ecNumber evidence="7">2.7.7.7</ecNumber>
    </recommendedName>
</protein>
<keyword evidence="7" id="KW-0479">Metal-binding</keyword>
<dbReference type="PANTHER" id="PTHR11076">
    <property type="entry name" value="DNA REPAIR POLYMERASE UMUC / TRANSFERASE FAMILY MEMBER"/>
    <property type="match status" value="1"/>
</dbReference>
<evidence type="ECO:0000256" key="6">
    <source>
        <dbReference type="ARBA" id="ARBA00049244"/>
    </source>
</evidence>
<comment type="subcellular location">
    <subcellularLocation>
        <location evidence="7">Cytoplasm</location>
    </subcellularLocation>
</comment>
<dbReference type="PANTHER" id="PTHR11076:SF33">
    <property type="entry name" value="DNA POLYMERASE KAPPA"/>
    <property type="match status" value="1"/>
</dbReference>
<comment type="catalytic activity">
    <reaction evidence="6 7">
        <text>DNA(n) + a 2'-deoxyribonucleoside 5'-triphosphate = DNA(n+1) + diphosphate</text>
        <dbReference type="Rhea" id="RHEA:22508"/>
        <dbReference type="Rhea" id="RHEA-COMP:17339"/>
        <dbReference type="Rhea" id="RHEA-COMP:17340"/>
        <dbReference type="ChEBI" id="CHEBI:33019"/>
        <dbReference type="ChEBI" id="CHEBI:61560"/>
        <dbReference type="ChEBI" id="CHEBI:173112"/>
        <dbReference type="EC" id="2.7.7.7"/>
    </reaction>
</comment>
<evidence type="ECO:0000313" key="9">
    <source>
        <dbReference type="EMBL" id="MET4683144.1"/>
    </source>
</evidence>
<comment type="function">
    <text evidence="5 7">Poorly processive, error-prone DNA polymerase involved in untargeted mutagenesis. Copies undamaged DNA at stalled replication forks, which arise in vivo from mismatched or misaligned primer ends. These misaligned primers can be extended by PolIV. Exhibits no 3'-5' exonuclease (proofreading) activity. May be involved in translesional synthesis, in conjunction with the beta clamp from PolIII.</text>
</comment>
<feature type="domain" description="UmuC" evidence="8">
    <location>
        <begin position="38"/>
        <end position="218"/>
    </location>
</feature>
<keyword evidence="3 7" id="KW-0515">Mutator protein</keyword>
<evidence type="ECO:0000256" key="7">
    <source>
        <dbReference type="HAMAP-Rule" id="MF_01113"/>
    </source>
</evidence>
<dbReference type="InterPro" id="IPR036775">
    <property type="entry name" value="DNA_pol_Y-fam_lit_finger_sf"/>
</dbReference>
<dbReference type="NCBIfam" id="NF002751">
    <property type="entry name" value="PRK02794.1"/>
    <property type="match status" value="1"/>
</dbReference>
<keyword evidence="7 9" id="KW-0548">Nucleotidyltransferase</keyword>
<dbReference type="Proteomes" id="UP001549313">
    <property type="component" value="Unassembled WGS sequence"/>
</dbReference>
<gene>
    <name evidence="7" type="primary">dinB</name>
    <name evidence="9" type="ORF">ABIE19_001053</name>
</gene>
<dbReference type="Pfam" id="PF00817">
    <property type="entry name" value="IMS"/>
    <property type="match status" value="1"/>
</dbReference>
<dbReference type="EMBL" id="JBEPTF010000001">
    <property type="protein sequence ID" value="MET4683144.1"/>
    <property type="molecule type" value="Genomic_DNA"/>
</dbReference>
<dbReference type="Pfam" id="PF11799">
    <property type="entry name" value="IMS_C"/>
    <property type="match status" value="1"/>
</dbReference>
<keyword evidence="7" id="KW-0234">DNA repair</keyword>
<proteinExistence type="inferred from homology"/>